<dbReference type="AlphaFoldDB" id="A0A840CWK0"/>
<keyword evidence="1" id="KW-0812">Transmembrane</keyword>
<protein>
    <recommendedName>
        <fullName evidence="4">Peptidase</fullName>
    </recommendedName>
</protein>
<dbReference type="Pfam" id="PF16357">
    <property type="entry name" value="PepSY_TM_like_2"/>
    <property type="match status" value="1"/>
</dbReference>
<accession>A0A840CWK0</accession>
<dbReference type="Proteomes" id="UP000560658">
    <property type="component" value="Unassembled WGS sequence"/>
</dbReference>
<dbReference type="PANTHER" id="PTHR40115">
    <property type="entry name" value="INNER MEMBRANE PROTEIN WITH PEPSY TM HELIX"/>
    <property type="match status" value="1"/>
</dbReference>
<keyword evidence="1" id="KW-0472">Membrane</keyword>
<evidence type="ECO:0000256" key="1">
    <source>
        <dbReference type="SAM" id="Phobius"/>
    </source>
</evidence>
<proteinExistence type="predicted"/>
<dbReference type="PANTHER" id="PTHR40115:SF1">
    <property type="entry name" value="INNER MEMBRANE PROTEIN WITH PEPSY TM HELIX"/>
    <property type="match status" value="1"/>
</dbReference>
<gene>
    <name evidence="2" type="ORF">GGR06_001492</name>
</gene>
<keyword evidence="1" id="KW-1133">Transmembrane helix</keyword>
<evidence type="ECO:0000313" key="2">
    <source>
        <dbReference type="EMBL" id="MBB4043706.1"/>
    </source>
</evidence>
<feature type="transmembrane region" description="Helical" evidence="1">
    <location>
        <begin position="142"/>
        <end position="162"/>
    </location>
</feature>
<evidence type="ECO:0008006" key="4">
    <source>
        <dbReference type="Google" id="ProtNLM"/>
    </source>
</evidence>
<feature type="transmembrane region" description="Helical" evidence="1">
    <location>
        <begin position="168"/>
        <end position="190"/>
    </location>
</feature>
<sequence>MKKISPKVLKYTRLTHRYLSYICTGILLVYIVSGFLLNHYKEFEFMRQKQEKIVDYVYEVPENKLDFTAEQAQKIMRDLGYDAADYKRFTLKDGTLSIVGANQLVIKIQTGSKQAYIKEIHRPKFLTALNQLHRNPNTTWTIFSDAFLLLTVIVIITGLLIVPGKKGVFGWGGALVLAGVLIPLLIYWLAV</sequence>
<evidence type="ECO:0000313" key="3">
    <source>
        <dbReference type="Proteomes" id="UP000560658"/>
    </source>
</evidence>
<dbReference type="InterPro" id="IPR032307">
    <property type="entry name" value="PepSY_TM-like_2"/>
</dbReference>
<organism evidence="2 3">
    <name type="scientific">Bacteroides reticulotermitis</name>
    <dbReference type="NCBI Taxonomy" id="1133319"/>
    <lineage>
        <taxon>Bacteria</taxon>
        <taxon>Pseudomonadati</taxon>
        <taxon>Bacteroidota</taxon>
        <taxon>Bacteroidia</taxon>
        <taxon>Bacteroidales</taxon>
        <taxon>Bacteroidaceae</taxon>
        <taxon>Bacteroides</taxon>
    </lineage>
</organism>
<reference evidence="2" key="1">
    <citation type="submission" date="2020-08" db="EMBL/GenBank/DDBJ databases">
        <title>Genomic Encyclopedia of Type Strains, Phase IV (KMG-IV): sequencing the most valuable type-strain genomes for metagenomic binning, comparative biology and taxonomic classification.</title>
        <authorList>
            <person name="Goeker M."/>
        </authorList>
    </citation>
    <scope>NUCLEOTIDE SEQUENCE [LARGE SCALE GENOMIC DNA]</scope>
    <source>
        <strain evidence="2">DSM 105720</strain>
    </source>
</reference>
<keyword evidence="3" id="KW-1185">Reference proteome</keyword>
<dbReference type="EMBL" id="JACIER010000005">
    <property type="protein sequence ID" value="MBB4043706.1"/>
    <property type="molecule type" value="Genomic_DNA"/>
</dbReference>
<comment type="caution">
    <text evidence="2">The sequence shown here is derived from an EMBL/GenBank/DDBJ whole genome shotgun (WGS) entry which is preliminary data.</text>
</comment>
<feature type="transmembrane region" description="Helical" evidence="1">
    <location>
        <begin position="18"/>
        <end position="37"/>
    </location>
</feature>
<dbReference type="RefSeq" id="WP_044163393.1">
    <property type="nucleotide sequence ID" value="NZ_JACIER010000005.1"/>
</dbReference>
<name>A0A840CWK0_9BACE</name>